<keyword evidence="1" id="KW-0472">Membrane</keyword>
<feature type="transmembrane region" description="Helical" evidence="1">
    <location>
        <begin position="67"/>
        <end position="92"/>
    </location>
</feature>
<dbReference type="EMBL" id="BJFL01000008">
    <property type="protein sequence ID" value="GDY30645.1"/>
    <property type="molecule type" value="Genomic_DNA"/>
</dbReference>
<reference evidence="3" key="1">
    <citation type="submission" date="2019-04" db="EMBL/GenBank/DDBJ databases">
        <title>Draft genome sequence of Pseudonocardiaceae bacterium SL3-2-4.</title>
        <authorList>
            <person name="Ningsih F."/>
            <person name="Yokota A."/>
            <person name="Sakai Y."/>
            <person name="Nanatani K."/>
            <person name="Yabe S."/>
            <person name="Oetari A."/>
            <person name="Sjamsuridzal W."/>
        </authorList>
    </citation>
    <scope>NUCLEOTIDE SEQUENCE [LARGE SCALE GENOMIC DNA]</scope>
    <source>
        <strain evidence="3">SL3-2-4</strain>
    </source>
</reference>
<feature type="transmembrane region" description="Helical" evidence="1">
    <location>
        <begin position="159"/>
        <end position="182"/>
    </location>
</feature>
<evidence type="ECO:0008006" key="4">
    <source>
        <dbReference type="Google" id="ProtNLM"/>
    </source>
</evidence>
<proteinExistence type="predicted"/>
<protein>
    <recommendedName>
        <fullName evidence="4">ABC transporter permease</fullName>
    </recommendedName>
</protein>
<accession>A0A4D4J1Z7</accession>
<keyword evidence="1" id="KW-1133">Transmembrane helix</keyword>
<dbReference type="AlphaFoldDB" id="A0A4D4J1Z7"/>
<evidence type="ECO:0000256" key="1">
    <source>
        <dbReference type="SAM" id="Phobius"/>
    </source>
</evidence>
<feature type="transmembrane region" description="Helical" evidence="1">
    <location>
        <begin position="233"/>
        <end position="252"/>
    </location>
</feature>
<comment type="caution">
    <text evidence="2">The sequence shown here is derived from an EMBL/GenBank/DDBJ whole genome shotgun (WGS) entry which is preliminary data.</text>
</comment>
<evidence type="ECO:0000313" key="2">
    <source>
        <dbReference type="EMBL" id="GDY30645.1"/>
    </source>
</evidence>
<keyword evidence="1" id="KW-0812">Transmembrane</keyword>
<evidence type="ECO:0000313" key="3">
    <source>
        <dbReference type="Proteomes" id="UP000298860"/>
    </source>
</evidence>
<feature type="transmembrane region" description="Helical" evidence="1">
    <location>
        <begin position="189"/>
        <end position="213"/>
    </location>
</feature>
<feature type="transmembrane region" description="Helical" evidence="1">
    <location>
        <begin position="39"/>
        <end position="61"/>
    </location>
</feature>
<name>A0A4D4J1Z7_9PSEU</name>
<sequence length="258" mass="27283">MPGLGPQPPWLAMALRRPRFARLVGAEFRKFAATISDRILLVVGPVAMIAFGSLACTQNVFEGTWQAQILPLATILVYGPLVTNCSLVKLVSGEWQYRSAQPTLLVQPSRLRYMAAQSVVALALWIVHALIALVLYSLLAPPSIENRDVQSLLGLRPGAVVATAVVGALVAVAWALIIGLLLPNAAAALTTYLVSVVAFTTLSGLAPNVAAWFSPFRIPLAVAAADDALPPASTYIAAALLVGLALVAVLRYRKREAA</sequence>
<organism evidence="2 3">
    <name type="scientific">Gandjariella thermophila</name>
    <dbReference type="NCBI Taxonomy" id="1931992"/>
    <lineage>
        <taxon>Bacteria</taxon>
        <taxon>Bacillati</taxon>
        <taxon>Actinomycetota</taxon>
        <taxon>Actinomycetes</taxon>
        <taxon>Pseudonocardiales</taxon>
        <taxon>Pseudonocardiaceae</taxon>
        <taxon>Gandjariella</taxon>
    </lineage>
</organism>
<dbReference type="Proteomes" id="UP000298860">
    <property type="component" value="Unassembled WGS sequence"/>
</dbReference>
<feature type="transmembrane region" description="Helical" evidence="1">
    <location>
        <begin position="113"/>
        <end position="139"/>
    </location>
</feature>
<gene>
    <name evidence="2" type="ORF">GTS_22780</name>
</gene>
<keyword evidence="3" id="KW-1185">Reference proteome</keyword>